<accession>A0A1M6BIL1</accession>
<reference evidence="2 3" key="1">
    <citation type="submission" date="2016-11" db="EMBL/GenBank/DDBJ databases">
        <authorList>
            <person name="Jaros S."/>
            <person name="Januszkiewicz K."/>
            <person name="Wedrychowicz H."/>
        </authorList>
    </citation>
    <scope>NUCLEOTIDE SEQUENCE [LARGE SCALE GENOMIC DNA]</scope>
    <source>
        <strain evidence="2 3">DSM 18772</strain>
    </source>
</reference>
<keyword evidence="1" id="KW-0175">Coiled coil</keyword>
<feature type="coiled-coil region" evidence="1">
    <location>
        <begin position="163"/>
        <end position="190"/>
    </location>
</feature>
<dbReference type="Proteomes" id="UP000184510">
    <property type="component" value="Unassembled WGS sequence"/>
</dbReference>
<organism evidence="2 3">
    <name type="scientific">Rubritalea squalenifaciens DSM 18772</name>
    <dbReference type="NCBI Taxonomy" id="1123071"/>
    <lineage>
        <taxon>Bacteria</taxon>
        <taxon>Pseudomonadati</taxon>
        <taxon>Verrucomicrobiota</taxon>
        <taxon>Verrucomicrobiia</taxon>
        <taxon>Verrucomicrobiales</taxon>
        <taxon>Rubritaleaceae</taxon>
        <taxon>Rubritalea</taxon>
    </lineage>
</organism>
<dbReference type="RefSeq" id="WP_143157673.1">
    <property type="nucleotide sequence ID" value="NZ_FQYR01000002.1"/>
</dbReference>
<gene>
    <name evidence="2" type="ORF">SAMN02745181_0231</name>
</gene>
<sequence length="346" mass="39265">MAYRLDKAVVKGWIDNTSPGMTRGALEIMGLDRPVKLILRGNCWRDLAGTRLDFTNPSPELQEDVVEAMHTLQRGVIGDMTASIKVRIPTVPQSEFENYTSKNQDIPSVWRNALYLEWFSLVNGRCIIETADYQVKVSSHQWELDADGEKKQREENAMAMEHFMELMLTASEAESEVADAEGEVDEFEWEKRLRVRDSLEEAAWFLGEGPAETTIEIHEVEEMPTKNRHQIVQHAYLVQHKTIELLGNAILDDGPRSELALAIGYICDAIDECWPSKKVNLENGYRVAILKRTLEACNSAIAATNTLAMEDDKYEELRSLIFHLRDMMVDLSHGLRDSEPGPEGQD</sequence>
<evidence type="ECO:0000313" key="3">
    <source>
        <dbReference type="Proteomes" id="UP000184510"/>
    </source>
</evidence>
<dbReference type="OrthoDB" id="198200at2"/>
<dbReference type="AlphaFoldDB" id="A0A1M6BIL1"/>
<dbReference type="InParanoid" id="A0A1M6BIL1"/>
<protein>
    <submittedName>
        <fullName evidence="2">Uncharacterized protein</fullName>
    </submittedName>
</protein>
<proteinExistence type="predicted"/>
<name>A0A1M6BIL1_9BACT</name>
<keyword evidence="3" id="KW-1185">Reference proteome</keyword>
<evidence type="ECO:0000313" key="2">
    <source>
        <dbReference type="EMBL" id="SHI48551.1"/>
    </source>
</evidence>
<dbReference type="EMBL" id="FQYR01000002">
    <property type="protein sequence ID" value="SHI48551.1"/>
    <property type="molecule type" value="Genomic_DNA"/>
</dbReference>
<evidence type="ECO:0000256" key="1">
    <source>
        <dbReference type="SAM" id="Coils"/>
    </source>
</evidence>